<comment type="caution">
    <text evidence="1">The sequence shown here is derived from an EMBL/GenBank/DDBJ whole genome shotgun (WGS) entry which is preliminary data.</text>
</comment>
<evidence type="ECO:0000313" key="2">
    <source>
        <dbReference type="Proteomes" id="UP001597214"/>
    </source>
</evidence>
<name>A0ABW4LRV8_9BACI</name>
<dbReference type="RefSeq" id="WP_377928464.1">
    <property type="nucleotide sequence ID" value="NZ_JBHUEM010000020.1"/>
</dbReference>
<keyword evidence="2" id="KW-1185">Reference proteome</keyword>
<organism evidence="1 2">
    <name type="scientific">Bacillus salitolerans</name>
    <dbReference type="NCBI Taxonomy" id="1437434"/>
    <lineage>
        <taxon>Bacteria</taxon>
        <taxon>Bacillati</taxon>
        <taxon>Bacillota</taxon>
        <taxon>Bacilli</taxon>
        <taxon>Bacillales</taxon>
        <taxon>Bacillaceae</taxon>
        <taxon>Bacillus</taxon>
    </lineage>
</organism>
<dbReference type="EMBL" id="JBHUEM010000020">
    <property type="protein sequence ID" value="MFD1737262.1"/>
    <property type="molecule type" value="Genomic_DNA"/>
</dbReference>
<protein>
    <submittedName>
        <fullName evidence="1">Uncharacterized protein</fullName>
    </submittedName>
</protein>
<dbReference type="Proteomes" id="UP001597214">
    <property type="component" value="Unassembled WGS sequence"/>
</dbReference>
<evidence type="ECO:0000313" key="1">
    <source>
        <dbReference type="EMBL" id="MFD1737262.1"/>
    </source>
</evidence>
<gene>
    <name evidence="1" type="ORF">ACFSCX_11930</name>
</gene>
<reference evidence="2" key="1">
    <citation type="journal article" date="2019" name="Int. J. Syst. Evol. Microbiol.">
        <title>The Global Catalogue of Microorganisms (GCM) 10K type strain sequencing project: providing services to taxonomists for standard genome sequencing and annotation.</title>
        <authorList>
            <consortium name="The Broad Institute Genomics Platform"/>
            <consortium name="The Broad Institute Genome Sequencing Center for Infectious Disease"/>
            <person name="Wu L."/>
            <person name="Ma J."/>
        </authorList>
    </citation>
    <scope>NUCLEOTIDE SEQUENCE [LARGE SCALE GENOMIC DNA]</scope>
    <source>
        <strain evidence="2">CCUG 49339</strain>
    </source>
</reference>
<proteinExistence type="predicted"/>
<sequence length="253" mass="29931">MSNETNSLPKVYTSNIVNSNVNQHFFRTNPISQFIENQNRVNDQLHHSINTFTQSLLNTKQEQHHYYQQVVSHLERQESKANGVNEKIENHEKKSASILDKVILLERQNEELRKKIENDSIINKAIMDHLASQESYSQKLVKRLEEHNQVMCDMKEELINQQEIYEKLNEKLDMQEVFHQTLLERLEQQEAITQKIVRQVDHLKSVIYERFSHFADKIEDSMKLTSGYLFSYLTKPTLLKSTKEDKKTNSEKV</sequence>
<accession>A0ABW4LRV8</accession>